<accession>A0A7J6A748</accession>
<keyword evidence="2" id="KW-1185">Reference proteome</keyword>
<evidence type="ECO:0000313" key="1">
    <source>
        <dbReference type="EMBL" id="KAF4078610.1"/>
    </source>
</evidence>
<comment type="caution">
    <text evidence="1">The sequence shown here is derived from an EMBL/GenBank/DDBJ whole genome shotgun (WGS) entry which is preliminary data.</text>
</comment>
<organism evidence="1 2">
    <name type="scientific">Ameiurus melas</name>
    <name type="common">Black bullhead</name>
    <name type="synonym">Silurus melas</name>
    <dbReference type="NCBI Taxonomy" id="219545"/>
    <lineage>
        <taxon>Eukaryota</taxon>
        <taxon>Metazoa</taxon>
        <taxon>Chordata</taxon>
        <taxon>Craniata</taxon>
        <taxon>Vertebrata</taxon>
        <taxon>Euteleostomi</taxon>
        <taxon>Actinopterygii</taxon>
        <taxon>Neopterygii</taxon>
        <taxon>Teleostei</taxon>
        <taxon>Ostariophysi</taxon>
        <taxon>Siluriformes</taxon>
        <taxon>Ictaluridae</taxon>
        <taxon>Ameiurus</taxon>
    </lineage>
</organism>
<gene>
    <name evidence="1" type="ORF">AMELA_G00200910</name>
</gene>
<reference evidence="1 2" key="1">
    <citation type="submission" date="2020-02" db="EMBL/GenBank/DDBJ databases">
        <title>A chromosome-scale genome assembly of the black bullhead catfish (Ameiurus melas).</title>
        <authorList>
            <person name="Wen M."/>
            <person name="Zham M."/>
            <person name="Cabau C."/>
            <person name="Klopp C."/>
            <person name="Donnadieu C."/>
            <person name="Roques C."/>
            <person name="Bouchez O."/>
            <person name="Lampietro C."/>
            <person name="Jouanno E."/>
            <person name="Herpin A."/>
            <person name="Louis A."/>
            <person name="Berthelot C."/>
            <person name="Parey E."/>
            <person name="Roest-Crollius H."/>
            <person name="Braasch I."/>
            <person name="Postlethwait J."/>
            <person name="Robinson-Rechavi M."/>
            <person name="Echchiki A."/>
            <person name="Begum T."/>
            <person name="Montfort J."/>
            <person name="Schartl M."/>
            <person name="Bobe J."/>
            <person name="Guiguen Y."/>
        </authorList>
    </citation>
    <scope>NUCLEOTIDE SEQUENCE [LARGE SCALE GENOMIC DNA]</scope>
    <source>
        <strain evidence="1">M_S1</strain>
        <tissue evidence="1">Blood</tissue>
    </source>
</reference>
<name>A0A7J6A748_AMEME</name>
<sequence length="117" mass="13276">MLSERTRVWRRNKYTPRSHAQPGECLADKRPCWDQKTSLACARVHNVGRTAEVARRRIGKFSHGYKCRGARDVEQPSGTAFKLRMPSGRCHLLVMPLLRVAILLARSQINESGHEPG</sequence>
<protein>
    <submittedName>
        <fullName evidence="1">Uncharacterized protein</fullName>
    </submittedName>
</protein>
<dbReference type="AlphaFoldDB" id="A0A7J6A748"/>
<evidence type="ECO:0000313" key="2">
    <source>
        <dbReference type="Proteomes" id="UP000593565"/>
    </source>
</evidence>
<proteinExistence type="predicted"/>
<dbReference type="Proteomes" id="UP000593565">
    <property type="component" value="Unassembled WGS sequence"/>
</dbReference>
<dbReference type="EMBL" id="JAAGNN010000017">
    <property type="protein sequence ID" value="KAF4078610.1"/>
    <property type="molecule type" value="Genomic_DNA"/>
</dbReference>